<dbReference type="SMART" id="SM00014">
    <property type="entry name" value="acidPPc"/>
    <property type="match status" value="1"/>
</dbReference>
<dbReference type="SUPFAM" id="SSF48317">
    <property type="entry name" value="Acid phosphatase/Vanadium-dependent haloperoxidase"/>
    <property type="match status" value="1"/>
</dbReference>
<sequence length="335" mass="35981">MGAAWRAPGAARPRPRMGGGAGARRRRARGRNSLPVAGAADRVGARSARVRLRRRRTVAAPASGRREPGARGRVRSHLPTPGHECFAHRPRRARHRRNARRPRPRAVARTGGHGAASRGRARPCRRRTRHRGLAARGGPDRAGGQPVRALLLAIALLAPLEQMDLEVQRAVQASRAPWLEPVMRAASGVGRPANVLGALLAIALFDATAGPATARLALAALLPTNLAVEGLKLAVDRPRPDGEHKRSNASFPSSHAANAAAIAWIFSRRWRRLAPAFWAAALLVAWSRIYLDRHYLSDVLAGLAIGMTCAWLAPRIRRRWGAAPPAPGRASAESG</sequence>
<organism evidence="3 4">
    <name type="scientific">Eiseniibacteriota bacterium</name>
    <dbReference type="NCBI Taxonomy" id="2212470"/>
    <lineage>
        <taxon>Bacteria</taxon>
        <taxon>Candidatus Eiseniibacteriota</taxon>
    </lineage>
</organism>
<name>A0A538SM29_UNCEI</name>
<evidence type="ECO:0000313" key="4">
    <source>
        <dbReference type="Proteomes" id="UP000317716"/>
    </source>
</evidence>
<feature type="region of interest" description="Disordered" evidence="1">
    <location>
        <begin position="1"/>
        <end position="143"/>
    </location>
</feature>
<dbReference type="InterPro" id="IPR036938">
    <property type="entry name" value="PAP2/HPO_sf"/>
</dbReference>
<accession>A0A538SM29</accession>
<dbReference type="Pfam" id="PF01569">
    <property type="entry name" value="PAP2"/>
    <property type="match status" value="1"/>
</dbReference>
<feature type="domain" description="Phosphatidic acid phosphatase type 2/haloperoxidase" evidence="2">
    <location>
        <begin position="214"/>
        <end position="314"/>
    </location>
</feature>
<dbReference type="InterPro" id="IPR000326">
    <property type="entry name" value="PAP2/HPO"/>
</dbReference>
<proteinExistence type="predicted"/>
<protein>
    <submittedName>
        <fullName evidence="3">Phosphatase PAP2 family protein</fullName>
    </submittedName>
</protein>
<evidence type="ECO:0000259" key="2">
    <source>
        <dbReference type="SMART" id="SM00014"/>
    </source>
</evidence>
<feature type="compositionally biased region" description="Low complexity" evidence="1">
    <location>
        <begin position="1"/>
        <end position="12"/>
    </location>
</feature>
<dbReference type="PANTHER" id="PTHR14969">
    <property type="entry name" value="SPHINGOSINE-1-PHOSPHATE PHOSPHOHYDROLASE"/>
    <property type="match status" value="1"/>
</dbReference>
<dbReference type="EMBL" id="VBOS01000322">
    <property type="protein sequence ID" value="TMQ52430.1"/>
    <property type="molecule type" value="Genomic_DNA"/>
</dbReference>
<dbReference type="Proteomes" id="UP000317716">
    <property type="component" value="Unassembled WGS sequence"/>
</dbReference>
<feature type="compositionally biased region" description="Basic residues" evidence="1">
    <location>
        <begin position="119"/>
        <end position="133"/>
    </location>
</feature>
<reference evidence="3 4" key="1">
    <citation type="journal article" date="2019" name="Nat. Microbiol.">
        <title>Mediterranean grassland soil C-N compound turnover is dependent on rainfall and depth, and is mediated by genomically divergent microorganisms.</title>
        <authorList>
            <person name="Diamond S."/>
            <person name="Andeer P.F."/>
            <person name="Li Z."/>
            <person name="Crits-Christoph A."/>
            <person name="Burstein D."/>
            <person name="Anantharaman K."/>
            <person name="Lane K.R."/>
            <person name="Thomas B.C."/>
            <person name="Pan C."/>
            <person name="Northen T.R."/>
            <person name="Banfield J.F."/>
        </authorList>
    </citation>
    <scope>NUCLEOTIDE SEQUENCE [LARGE SCALE GENOMIC DNA]</scope>
    <source>
        <strain evidence="3">WS_2</strain>
    </source>
</reference>
<feature type="compositionally biased region" description="Basic residues" evidence="1">
    <location>
        <begin position="48"/>
        <end position="57"/>
    </location>
</feature>
<evidence type="ECO:0000256" key="1">
    <source>
        <dbReference type="SAM" id="MobiDB-lite"/>
    </source>
</evidence>
<dbReference type="Gene3D" id="1.20.144.10">
    <property type="entry name" value="Phosphatidic acid phosphatase type 2/haloperoxidase"/>
    <property type="match status" value="1"/>
</dbReference>
<gene>
    <name evidence="3" type="ORF">E6K72_09180</name>
</gene>
<feature type="compositionally biased region" description="Basic residues" evidence="1">
    <location>
        <begin position="88"/>
        <end position="106"/>
    </location>
</feature>
<evidence type="ECO:0000313" key="3">
    <source>
        <dbReference type="EMBL" id="TMQ52430.1"/>
    </source>
</evidence>
<comment type="caution">
    <text evidence="3">The sequence shown here is derived from an EMBL/GenBank/DDBJ whole genome shotgun (WGS) entry which is preliminary data.</text>
</comment>
<feature type="compositionally biased region" description="Low complexity" evidence="1">
    <location>
        <begin position="107"/>
        <end position="118"/>
    </location>
</feature>
<dbReference type="AlphaFoldDB" id="A0A538SM29"/>
<dbReference type="PANTHER" id="PTHR14969:SF13">
    <property type="entry name" value="AT30094P"/>
    <property type="match status" value="1"/>
</dbReference>